<keyword evidence="1" id="KW-0472">Membrane</keyword>
<keyword evidence="1" id="KW-1133">Transmembrane helix</keyword>
<evidence type="ECO:0000256" key="1">
    <source>
        <dbReference type="SAM" id="Phobius"/>
    </source>
</evidence>
<feature type="non-terminal residue" evidence="2">
    <location>
        <position position="1"/>
    </location>
</feature>
<keyword evidence="1" id="KW-0812">Transmembrane</keyword>
<dbReference type="AlphaFoldDB" id="H9WXY5"/>
<accession>H9WXY5</accession>
<reference evidence="2" key="1">
    <citation type="submission" date="2008-08" db="EMBL/GenBank/DDBJ databases">
        <title>Nucleotide Diversity and Divergence in the Loblolly Pine Gene Space.</title>
        <authorList>
            <person name="Neale D.B."/>
            <person name="Wegrzyn J.L."/>
            <person name="Lee J.M."/>
            <person name="Eckert A.J."/>
            <person name="Liechty J.D."/>
            <person name="Stevens K.A."/>
            <person name="Langley C.H."/>
        </authorList>
    </citation>
    <scope>NUCLEOTIDE SEQUENCE</scope>
    <source>
        <strain evidence="2">6856</strain>
        <tissue evidence="2">Megagametophyte</tissue>
    </source>
</reference>
<name>H9WXY5_PINTA</name>
<evidence type="ECO:0000313" key="2">
    <source>
        <dbReference type="EMBL" id="AFG66878.1"/>
    </source>
</evidence>
<gene>
    <name evidence="2" type="ORF">CL3160Contig1_05</name>
</gene>
<organism evidence="2">
    <name type="scientific">Pinus taeda</name>
    <name type="common">Loblolly pine</name>
    <dbReference type="NCBI Taxonomy" id="3352"/>
    <lineage>
        <taxon>Eukaryota</taxon>
        <taxon>Viridiplantae</taxon>
        <taxon>Streptophyta</taxon>
        <taxon>Embryophyta</taxon>
        <taxon>Tracheophyta</taxon>
        <taxon>Spermatophyta</taxon>
        <taxon>Pinopsida</taxon>
        <taxon>Pinidae</taxon>
        <taxon>Conifers I</taxon>
        <taxon>Pinales</taxon>
        <taxon>Pinaceae</taxon>
        <taxon>Pinus</taxon>
        <taxon>Pinus subgen. Pinus</taxon>
    </lineage>
</organism>
<protein>
    <submittedName>
        <fullName evidence="2">Uncharacterized protein</fullName>
    </submittedName>
</protein>
<feature type="transmembrane region" description="Helical" evidence="1">
    <location>
        <begin position="58"/>
        <end position="81"/>
    </location>
</feature>
<feature type="non-terminal residue" evidence="2">
    <location>
        <position position="86"/>
    </location>
</feature>
<dbReference type="EMBL" id="FJ135727">
    <property type="protein sequence ID" value="AFG66878.1"/>
    <property type="molecule type" value="Genomic_DNA"/>
</dbReference>
<proteinExistence type="predicted"/>
<sequence length="86" mass="9646">FSKAKVGAEKRKHRGYENDCCMDASNCGSAQLVGVGPAKKSMNGDYYSNLNPKPSDALPLPVGITNKVFFVMFFTASYFLMRRWRE</sequence>